<accession>A0A136PYB3</accession>
<evidence type="ECO:0000256" key="9">
    <source>
        <dbReference type="ARBA" id="ARBA00023012"/>
    </source>
</evidence>
<dbReference type="Gene3D" id="6.10.340.10">
    <property type="match status" value="1"/>
</dbReference>
<dbReference type="Pfam" id="PF00672">
    <property type="entry name" value="HAMP"/>
    <property type="match status" value="1"/>
</dbReference>
<protein>
    <recommendedName>
        <fullName evidence="3">histidine kinase</fullName>
        <ecNumber evidence="3">2.7.13.3</ecNumber>
    </recommendedName>
</protein>
<comment type="subcellular location">
    <subcellularLocation>
        <location evidence="2">Cell membrane</location>
    </subcellularLocation>
</comment>
<dbReference type="EC" id="2.7.13.3" evidence="3"/>
<dbReference type="SUPFAM" id="SSF47384">
    <property type="entry name" value="Homodimeric domain of signal transducing histidine kinase"/>
    <property type="match status" value="1"/>
</dbReference>
<evidence type="ECO:0000256" key="2">
    <source>
        <dbReference type="ARBA" id="ARBA00004236"/>
    </source>
</evidence>
<evidence type="ECO:0000256" key="3">
    <source>
        <dbReference type="ARBA" id="ARBA00012438"/>
    </source>
</evidence>
<feature type="domain" description="Histidine kinase" evidence="11">
    <location>
        <begin position="385"/>
        <end position="595"/>
    </location>
</feature>
<dbReference type="CDD" id="cd00082">
    <property type="entry name" value="HisKA"/>
    <property type="match status" value="1"/>
</dbReference>
<dbReference type="PRINTS" id="PR00344">
    <property type="entry name" value="BCTRLSENSOR"/>
</dbReference>
<proteinExistence type="predicted"/>
<dbReference type="PROSITE" id="PS50885">
    <property type="entry name" value="HAMP"/>
    <property type="match status" value="1"/>
</dbReference>
<dbReference type="SUPFAM" id="SSF55874">
    <property type="entry name" value="ATPase domain of HSP90 chaperone/DNA topoisomerase II/histidine kinase"/>
    <property type="match status" value="1"/>
</dbReference>
<dbReference type="InterPro" id="IPR004358">
    <property type="entry name" value="Sig_transdc_His_kin-like_C"/>
</dbReference>
<dbReference type="PANTHER" id="PTHR43547:SF2">
    <property type="entry name" value="HYBRID SIGNAL TRANSDUCTION HISTIDINE KINASE C"/>
    <property type="match status" value="1"/>
</dbReference>
<keyword evidence="9" id="KW-0902">Two-component regulatory system</keyword>
<dbReference type="Pfam" id="PF02518">
    <property type="entry name" value="HATPase_c"/>
    <property type="match status" value="1"/>
</dbReference>
<evidence type="ECO:0000313" key="13">
    <source>
        <dbReference type="EMBL" id="KXK63432.1"/>
    </source>
</evidence>
<dbReference type="SMART" id="SM00387">
    <property type="entry name" value="HATPase_c"/>
    <property type="match status" value="1"/>
</dbReference>
<dbReference type="EMBL" id="LRQV01000006">
    <property type="protein sequence ID" value="KXK63432.1"/>
    <property type="molecule type" value="Genomic_DNA"/>
</dbReference>
<dbReference type="CDD" id="cd16922">
    <property type="entry name" value="HATPase_EvgS-ArcB-TorS-like"/>
    <property type="match status" value="1"/>
</dbReference>
<dbReference type="GO" id="GO:0000155">
    <property type="term" value="F:phosphorelay sensor kinase activity"/>
    <property type="evidence" value="ECO:0007669"/>
    <property type="project" value="InterPro"/>
</dbReference>
<dbReference type="Gene3D" id="3.30.565.10">
    <property type="entry name" value="Histidine kinase-like ATPase, C-terminal domain"/>
    <property type="match status" value="1"/>
</dbReference>
<dbReference type="InterPro" id="IPR036890">
    <property type="entry name" value="HATPase_C_sf"/>
</dbReference>
<dbReference type="AlphaFoldDB" id="A0A136PYB3"/>
<dbReference type="InterPro" id="IPR003660">
    <property type="entry name" value="HAMP_dom"/>
</dbReference>
<reference evidence="13 14" key="1">
    <citation type="submission" date="2016-01" db="EMBL/GenBank/DDBJ databases">
        <title>Whole genome sequence and analysis of Micromonospora rosaria DSM 803, which can produce antibacterial substance rosamicin.</title>
        <authorList>
            <person name="Yang H."/>
            <person name="He X."/>
            <person name="Zhu D."/>
        </authorList>
    </citation>
    <scope>NUCLEOTIDE SEQUENCE [LARGE SCALE GENOMIC DNA]</scope>
    <source>
        <strain evidence="13 14">DSM 803</strain>
    </source>
</reference>
<keyword evidence="6 10" id="KW-0812">Transmembrane</keyword>
<dbReference type="SMART" id="SM00388">
    <property type="entry name" value="HisKA"/>
    <property type="match status" value="1"/>
</dbReference>
<dbReference type="FunFam" id="3.30.565.10:FF:000006">
    <property type="entry name" value="Sensor histidine kinase WalK"/>
    <property type="match status" value="1"/>
</dbReference>
<dbReference type="CDD" id="cd06225">
    <property type="entry name" value="HAMP"/>
    <property type="match status" value="1"/>
</dbReference>
<feature type="domain" description="HAMP" evidence="12">
    <location>
        <begin position="331"/>
        <end position="377"/>
    </location>
</feature>
<keyword evidence="4" id="KW-0597">Phosphoprotein</keyword>
<dbReference type="InterPro" id="IPR005467">
    <property type="entry name" value="His_kinase_dom"/>
</dbReference>
<dbReference type="Pfam" id="PF00512">
    <property type="entry name" value="HisKA"/>
    <property type="match status" value="1"/>
</dbReference>
<keyword evidence="10" id="KW-0472">Membrane</keyword>
<feature type="transmembrane region" description="Helical" evidence="10">
    <location>
        <begin position="12"/>
        <end position="30"/>
    </location>
</feature>
<evidence type="ECO:0000313" key="14">
    <source>
        <dbReference type="Proteomes" id="UP000070620"/>
    </source>
</evidence>
<dbReference type="Gene3D" id="1.10.287.130">
    <property type="match status" value="1"/>
</dbReference>
<evidence type="ECO:0000259" key="11">
    <source>
        <dbReference type="PROSITE" id="PS50109"/>
    </source>
</evidence>
<dbReference type="InterPro" id="IPR003661">
    <property type="entry name" value="HisK_dim/P_dom"/>
</dbReference>
<evidence type="ECO:0000256" key="5">
    <source>
        <dbReference type="ARBA" id="ARBA00022679"/>
    </source>
</evidence>
<sequence>MPIRHSLVTRLLVTSVLVAIAAITSTAWLATRTATRAISQEQGRSLAENTRVYEILIEYAATHPDWSGVSPLIEQQAAKLDRRITLMTDDRTVVADTLDGPSLHSARPAAVVDPLNLDLGLTGGTDRIDRRAVGPFRVASGVRDELRASAEEQLTCLRRSRLDGRIEWQPDGRFVVVLTTPDPRGAAGGCGAKPLPARGAEEKALRSLGRLTESCLDLDTEEEGIEVLPDFSAYLTNTWVDERSARPAPQEVFRVDVDADYAARISECVEKSRRSMLQPYVAPAVLLFITAPGSGADQTKFSLSGENTVRIVTVTGAVLVATIIVTVLVGRRLVRPLRALTDAVDRQRPAPVSAPDEIGRLARALNDSIHRRDRAEAQRRAMVSDVAHELRTPLTNIRSWLEAAQDDLAPTDAHLLGLLHEEAVLLQHIIDDLADLAAADAGTLRIHPEPTYLRDVLTQVVDSHRGTAQTAGVALTMQIHDDPVLPADAVRLRQIVGNLVSNAVRYTPPGGSVTVTARDTTITVRDTGVGIAAEHLPKIFDRFWRADGSRTRATGGSGLGLAITQHLVRAHGGTIDVQSTLGEGTLFTVRLPGIPAGPRDV</sequence>
<keyword evidence="8 10" id="KW-1133">Transmembrane helix</keyword>
<evidence type="ECO:0000256" key="6">
    <source>
        <dbReference type="ARBA" id="ARBA00022692"/>
    </source>
</evidence>
<dbReference type="PANTHER" id="PTHR43547">
    <property type="entry name" value="TWO-COMPONENT HISTIDINE KINASE"/>
    <property type="match status" value="1"/>
</dbReference>
<name>A0A136PYB3_9ACTN</name>
<feature type="transmembrane region" description="Helical" evidence="10">
    <location>
        <begin position="308"/>
        <end position="329"/>
    </location>
</feature>
<evidence type="ECO:0000256" key="4">
    <source>
        <dbReference type="ARBA" id="ARBA00022553"/>
    </source>
</evidence>
<evidence type="ECO:0000259" key="12">
    <source>
        <dbReference type="PROSITE" id="PS50885"/>
    </source>
</evidence>
<dbReference type="InterPro" id="IPR036097">
    <property type="entry name" value="HisK_dim/P_sf"/>
</dbReference>
<dbReference type="OrthoDB" id="9786919at2"/>
<gene>
    <name evidence="13" type="ORF">AWW66_03575</name>
</gene>
<dbReference type="InterPro" id="IPR003594">
    <property type="entry name" value="HATPase_dom"/>
</dbReference>
<dbReference type="PROSITE" id="PS50109">
    <property type="entry name" value="HIS_KIN"/>
    <property type="match status" value="1"/>
</dbReference>
<comment type="catalytic activity">
    <reaction evidence="1">
        <text>ATP + protein L-histidine = ADP + protein N-phospho-L-histidine.</text>
        <dbReference type="EC" id="2.7.13.3"/>
    </reaction>
</comment>
<dbReference type="GO" id="GO:0005886">
    <property type="term" value="C:plasma membrane"/>
    <property type="evidence" value="ECO:0007669"/>
    <property type="project" value="UniProtKB-SubCell"/>
</dbReference>
<evidence type="ECO:0000256" key="1">
    <source>
        <dbReference type="ARBA" id="ARBA00000085"/>
    </source>
</evidence>
<keyword evidence="14" id="KW-1185">Reference proteome</keyword>
<dbReference type="Proteomes" id="UP000070620">
    <property type="component" value="Unassembled WGS sequence"/>
</dbReference>
<organism evidence="13 14">
    <name type="scientific">Micromonospora rosaria</name>
    <dbReference type="NCBI Taxonomy" id="47874"/>
    <lineage>
        <taxon>Bacteria</taxon>
        <taxon>Bacillati</taxon>
        <taxon>Actinomycetota</taxon>
        <taxon>Actinomycetes</taxon>
        <taxon>Micromonosporales</taxon>
        <taxon>Micromonosporaceae</taxon>
        <taxon>Micromonospora</taxon>
    </lineage>
</organism>
<evidence type="ECO:0000256" key="8">
    <source>
        <dbReference type="ARBA" id="ARBA00022989"/>
    </source>
</evidence>
<keyword evidence="7 13" id="KW-0418">Kinase</keyword>
<evidence type="ECO:0000256" key="7">
    <source>
        <dbReference type="ARBA" id="ARBA00022777"/>
    </source>
</evidence>
<keyword evidence="5" id="KW-0808">Transferase</keyword>
<evidence type="ECO:0000256" key="10">
    <source>
        <dbReference type="SAM" id="Phobius"/>
    </source>
</evidence>
<comment type="caution">
    <text evidence="13">The sequence shown here is derived from an EMBL/GenBank/DDBJ whole genome shotgun (WGS) entry which is preliminary data.</text>
</comment>